<dbReference type="PANTHER" id="PTHR13439:SF20">
    <property type="entry name" value="TLC DOMAIN-CONTAINING PROTEIN 3A"/>
    <property type="match status" value="1"/>
</dbReference>
<feature type="transmembrane region" description="Helical" evidence="6">
    <location>
        <begin position="188"/>
        <end position="210"/>
    </location>
</feature>
<evidence type="ECO:0000256" key="1">
    <source>
        <dbReference type="ARBA" id="ARBA00004141"/>
    </source>
</evidence>
<evidence type="ECO:0000256" key="3">
    <source>
        <dbReference type="ARBA" id="ARBA00022989"/>
    </source>
</evidence>
<dbReference type="InterPro" id="IPR050846">
    <property type="entry name" value="TLCD"/>
</dbReference>
<dbReference type="GO" id="GO:0016020">
    <property type="term" value="C:membrane"/>
    <property type="evidence" value="ECO:0007669"/>
    <property type="project" value="UniProtKB-SubCell"/>
</dbReference>
<dbReference type="InterPro" id="IPR006634">
    <property type="entry name" value="TLC-dom"/>
</dbReference>
<dbReference type="OMA" id="FGAPYMA"/>
<dbReference type="GO" id="GO:0005783">
    <property type="term" value="C:endoplasmic reticulum"/>
    <property type="evidence" value="ECO:0007669"/>
    <property type="project" value="TreeGrafter"/>
</dbReference>
<reference evidence="8 9" key="1">
    <citation type="journal article" date="2014" name="Nat. Genet.">
        <title>Whole-genome sequence of a flatfish provides insights into ZW sex chromosome evolution and adaptation to a benthic lifestyle.</title>
        <authorList>
            <person name="Chen S."/>
            <person name="Zhang G."/>
            <person name="Shao C."/>
            <person name="Huang Q."/>
            <person name="Liu G."/>
            <person name="Zhang P."/>
            <person name="Song W."/>
            <person name="An N."/>
            <person name="Chalopin D."/>
            <person name="Volff J.N."/>
            <person name="Hong Y."/>
            <person name="Li Q."/>
            <person name="Sha Z."/>
            <person name="Zhou H."/>
            <person name="Xie M."/>
            <person name="Yu Q."/>
            <person name="Liu Y."/>
            <person name="Xiang H."/>
            <person name="Wang N."/>
            <person name="Wu K."/>
            <person name="Yang C."/>
            <person name="Zhou Q."/>
            <person name="Liao X."/>
            <person name="Yang L."/>
            <person name="Hu Q."/>
            <person name="Zhang J."/>
            <person name="Meng L."/>
            <person name="Jin L."/>
            <person name="Tian Y."/>
            <person name="Lian J."/>
            <person name="Yang J."/>
            <person name="Miao G."/>
            <person name="Liu S."/>
            <person name="Liang Z."/>
            <person name="Yan F."/>
            <person name="Li Y."/>
            <person name="Sun B."/>
            <person name="Zhang H."/>
            <person name="Zhang J."/>
            <person name="Zhu Y."/>
            <person name="Du M."/>
            <person name="Zhao Y."/>
            <person name="Schartl M."/>
            <person name="Tang Q."/>
            <person name="Wang J."/>
        </authorList>
    </citation>
    <scope>NUCLEOTIDE SEQUENCE</scope>
</reference>
<dbReference type="SMART" id="SM00724">
    <property type="entry name" value="TLC"/>
    <property type="match status" value="1"/>
</dbReference>
<feature type="transmembrane region" description="Helical" evidence="6">
    <location>
        <begin position="36"/>
        <end position="57"/>
    </location>
</feature>
<evidence type="ECO:0000259" key="7">
    <source>
        <dbReference type="PROSITE" id="PS50922"/>
    </source>
</evidence>
<feature type="domain" description="TLC" evidence="7">
    <location>
        <begin position="70"/>
        <end position="292"/>
    </location>
</feature>
<keyword evidence="9" id="KW-1185">Reference proteome</keyword>
<protein>
    <submittedName>
        <fullName evidence="8">Protein FAM57A-like</fullName>
    </submittedName>
</protein>
<organism evidence="8 9">
    <name type="scientific">Cynoglossus semilaevis</name>
    <name type="common">Tongue sole</name>
    <dbReference type="NCBI Taxonomy" id="244447"/>
    <lineage>
        <taxon>Eukaryota</taxon>
        <taxon>Metazoa</taxon>
        <taxon>Chordata</taxon>
        <taxon>Craniata</taxon>
        <taxon>Vertebrata</taxon>
        <taxon>Euteleostomi</taxon>
        <taxon>Actinopterygii</taxon>
        <taxon>Neopterygii</taxon>
        <taxon>Teleostei</taxon>
        <taxon>Neoteleostei</taxon>
        <taxon>Acanthomorphata</taxon>
        <taxon>Carangaria</taxon>
        <taxon>Pleuronectiformes</taxon>
        <taxon>Pleuronectoidei</taxon>
        <taxon>Cynoglossidae</taxon>
        <taxon>Cynoglossinae</taxon>
        <taxon>Cynoglossus</taxon>
    </lineage>
</organism>
<evidence type="ECO:0000256" key="5">
    <source>
        <dbReference type="PROSITE-ProRule" id="PRU00205"/>
    </source>
</evidence>
<name>A0A3P8V655_CYNSE</name>
<sequence>MVAPVDHDVTAAQTQAVAGGFTVLFHCTFRKRSVEIMLTFCFICGAVLFPGLFYTFIKLLKARVGLSSDADACSVSERLVSAVHATLATAVGVTVVTSCSDVMTDSHWLVNGFVVFGAPYMAYDIYAMYLTHFYTQRDKSAEGAHSRHSLHTVRAFLLREWMLVLHHLVLLVVFLPVVLFLRRGLGDFFIGCFFITELSTPFICLGKILIQLGLDNSRLHRINGVIVLLTFFTCRILVFPFMYWMYGRQFRIPLHRVPFVLPLHCNVCNLVILVPQIYWFILLLKKARRLYLRGQKRRTADTNTQDKMD</sequence>
<dbReference type="Proteomes" id="UP000265120">
    <property type="component" value="Chromosome 4"/>
</dbReference>
<dbReference type="Pfam" id="PF03798">
    <property type="entry name" value="TRAM_LAG1_CLN8"/>
    <property type="match status" value="1"/>
</dbReference>
<dbReference type="GeneID" id="103377787"/>
<evidence type="ECO:0000256" key="6">
    <source>
        <dbReference type="SAM" id="Phobius"/>
    </source>
</evidence>
<dbReference type="RefSeq" id="XP_008306956.2">
    <property type="nucleotide sequence ID" value="XM_008308734.3"/>
</dbReference>
<accession>A0A3P8V655</accession>
<evidence type="ECO:0000313" key="9">
    <source>
        <dbReference type="Proteomes" id="UP000265120"/>
    </source>
</evidence>
<dbReference type="PROSITE" id="PS50922">
    <property type="entry name" value="TLC"/>
    <property type="match status" value="1"/>
</dbReference>
<reference evidence="8" key="3">
    <citation type="submission" date="2025-09" db="UniProtKB">
        <authorList>
            <consortium name="Ensembl"/>
        </authorList>
    </citation>
    <scope>IDENTIFICATION</scope>
</reference>
<feature type="transmembrane region" description="Helical" evidence="6">
    <location>
        <begin position="108"/>
        <end position="129"/>
    </location>
</feature>
<feature type="transmembrane region" description="Helical" evidence="6">
    <location>
        <begin position="222"/>
        <end position="247"/>
    </location>
</feature>
<evidence type="ECO:0000313" key="8">
    <source>
        <dbReference type="Ensembl" id="ENSCSEP00000007875.1"/>
    </source>
</evidence>
<dbReference type="PANTHER" id="PTHR13439">
    <property type="entry name" value="CT120 PROTEIN"/>
    <property type="match status" value="1"/>
</dbReference>
<dbReference type="AlphaFoldDB" id="A0A3P8V655"/>
<dbReference type="KEGG" id="csem:103377787"/>
<dbReference type="STRING" id="244447.ENSCSEP00000007875"/>
<keyword evidence="4 5" id="KW-0472">Membrane</keyword>
<evidence type="ECO:0000256" key="4">
    <source>
        <dbReference type="ARBA" id="ARBA00023136"/>
    </source>
</evidence>
<keyword evidence="2 5" id="KW-0812">Transmembrane</keyword>
<reference evidence="8" key="2">
    <citation type="submission" date="2025-08" db="UniProtKB">
        <authorList>
            <consortium name="Ensembl"/>
        </authorList>
    </citation>
    <scope>IDENTIFICATION</scope>
</reference>
<dbReference type="InParanoid" id="A0A3P8V655"/>
<feature type="transmembrane region" description="Helical" evidence="6">
    <location>
        <begin position="161"/>
        <end position="182"/>
    </location>
</feature>
<dbReference type="GeneTree" id="ENSGT01010000222313"/>
<feature type="transmembrane region" description="Helical" evidence="6">
    <location>
        <begin position="259"/>
        <end position="284"/>
    </location>
</feature>
<keyword evidence="3 6" id="KW-1133">Transmembrane helix</keyword>
<dbReference type="OrthoDB" id="10266980at2759"/>
<proteinExistence type="predicted"/>
<comment type="subcellular location">
    <subcellularLocation>
        <location evidence="1">Membrane</location>
        <topology evidence="1">Multi-pass membrane protein</topology>
    </subcellularLocation>
</comment>
<dbReference type="GO" id="GO:0055088">
    <property type="term" value="P:lipid homeostasis"/>
    <property type="evidence" value="ECO:0007669"/>
    <property type="project" value="TreeGrafter"/>
</dbReference>
<evidence type="ECO:0000256" key="2">
    <source>
        <dbReference type="ARBA" id="ARBA00022692"/>
    </source>
</evidence>
<dbReference type="Ensembl" id="ENSCSET00000007960.1">
    <property type="protein sequence ID" value="ENSCSEP00000007875.1"/>
    <property type="gene ID" value="ENSCSEG00000005069.1"/>
</dbReference>